<protein>
    <submittedName>
        <fullName evidence="2">Uncharacterized protein</fullName>
    </submittedName>
</protein>
<sequence>MDTRTDTIVNLTLSCKDTSYLTKAAYTLFPLARRESSQSRVTYSDVPGRRQEPEKESTKARTATPMGGRGTASKPTFAHPVPSTEIVGHAQFLVPGLHGTALGANPFFRSTDTCLNVATALIPMPREETKPCTFSAPAFSSPSSPRSLGAMSAIVAMVAVGVHGVDPLSKRSRREQNIRHSSAFYPMLHVREMPLGRPSTHSCITKRRKPSTSFLRRLGAGRRHGDDTGKTSSAHRPLGLGSPRRYT</sequence>
<evidence type="ECO:0000313" key="2">
    <source>
        <dbReference type="EMBL" id="GLB44161.1"/>
    </source>
</evidence>
<evidence type="ECO:0000313" key="3">
    <source>
        <dbReference type="Proteomes" id="UP001063166"/>
    </source>
</evidence>
<feature type="compositionally biased region" description="Basic and acidic residues" evidence="1">
    <location>
        <begin position="47"/>
        <end position="59"/>
    </location>
</feature>
<dbReference type="EMBL" id="BRPK01000016">
    <property type="protein sequence ID" value="GLB44161.1"/>
    <property type="molecule type" value="Genomic_DNA"/>
</dbReference>
<dbReference type="Proteomes" id="UP001063166">
    <property type="component" value="Unassembled WGS sequence"/>
</dbReference>
<feature type="region of interest" description="Disordered" evidence="1">
    <location>
        <begin position="196"/>
        <end position="247"/>
    </location>
</feature>
<organism evidence="2 3">
    <name type="scientific">Lyophyllum shimeji</name>
    <name type="common">Hon-shimeji</name>
    <name type="synonym">Tricholoma shimeji</name>
    <dbReference type="NCBI Taxonomy" id="47721"/>
    <lineage>
        <taxon>Eukaryota</taxon>
        <taxon>Fungi</taxon>
        <taxon>Dikarya</taxon>
        <taxon>Basidiomycota</taxon>
        <taxon>Agaricomycotina</taxon>
        <taxon>Agaricomycetes</taxon>
        <taxon>Agaricomycetidae</taxon>
        <taxon>Agaricales</taxon>
        <taxon>Tricholomatineae</taxon>
        <taxon>Lyophyllaceae</taxon>
        <taxon>Lyophyllum</taxon>
    </lineage>
</organism>
<keyword evidence="3" id="KW-1185">Reference proteome</keyword>
<name>A0A9P3PZV6_LYOSH</name>
<feature type="region of interest" description="Disordered" evidence="1">
    <location>
        <begin position="37"/>
        <end position="72"/>
    </location>
</feature>
<dbReference type="AlphaFoldDB" id="A0A9P3PZV6"/>
<evidence type="ECO:0000256" key="1">
    <source>
        <dbReference type="SAM" id="MobiDB-lite"/>
    </source>
</evidence>
<gene>
    <name evidence="2" type="ORF">LshimejAT787_1600910</name>
</gene>
<proteinExistence type="predicted"/>
<accession>A0A9P3PZV6</accession>
<reference evidence="2" key="1">
    <citation type="submission" date="2022-07" db="EMBL/GenBank/DDBJ databases">
        <title>The genome of Lyophyllum shimeji provides insight into the initial evolution of ectomycorrhizal fungal genome.</title>
        <authorList>
            <person name="Kobayashi Y."/>
            <person name="Shibata T."/>
            <person name="Hirakawa H."/>
            <person name="Shigenobu S."/>
            <person name="Nishiyama T."/>
            <person name="Yamada A."/>
            <person name="Hasebe M."/>
            <person name="Kawaguchi M."/>
        </authorList>
    </citation>
    <scope>NUCLEOTIDE SEQUENCE</scope>
    <source>
        <strain evidence="2">AT787</strain>
    </source>
</reference>
<comment type="caution">
    <text evidence="2">The sequence shown here is derived from an EMBL/GenBank/DDBJ whole genome shotgun (WGS) entry which is preliminary data.</text>
</comment>